<dbReference type="Pfam" id="PF13400">
    <property type="entry name" value="Tad"/>
    <property type="match status" value="1"/>
</dbReference>
<evidence type="ECO:0000256" key="2">
    <source>
        <dbReference type="SAM" id="Phobius"/>
    </source>
</evidence>
<keyword evidence="2" id="KW-0472">Membrane</keyword>
<proteinExistence type="predicted"/>
<protein>
    <submittedName>
        <fullName evidence="4">Pilus assembly protein TadG-related protein</fullName>
    </submittedName>
</protein>
<reference evidence="5" key="1">
    <citation type="journal article" date="2019" name="Int. J. Syst. Evol. Microbiol.">
        <title>The Global Catalogue of Microorganisms (GCM) 10K type strain sequencing project: providing services to taxonomists for standard genome sequencing and annotation.</title>
        <authorList>
            <consortium name="The Broad Institute Genomics Platform"/>
            <consortium name="The Broad Institute Genome Sequencing Center for Infectious Disease"/>
            <person name="Wu L."/>
            <person name="Ma J."/>
        </authorList>
    </citation>
    <scope>NUCLEOTIDE SEQUENCE [LARGE SCALE GENOMIC DNA]</scope>
    <source>
        <strain evidence="5">CCM 3243</strain>
    </source>
</reference>
<organism evidence="4 5">
    <name type="scientific">Streptomyces flavovirens</name>
    <dbReference type="NCBI Taxonomy" id="52258"/>
    <lineage>
        <taxon>Bacteria</taxon>
        <taxon>Bacillati</taxon>
        <taxon>Actinomycetota</taxon>
        <taxon>Actinomycetes</taxon>
        <taxon>Kitasatosporales</taxon>
        <taxon>Streptomycetaceae</taxon>
        <taxon>Streptomyces</taxon>
    </lineage>
</organism>
<evidence type="ECO:0000259" key="3">
    <source>
        <dbReference type="Pfam" id="PF13400"/>
    </source>
</evidence>
<evidence type="ECO:0000313" key="4">
    <source>
        <dbReference type="EMBL" id="MFC4187082.1"/>
    </source>
</evidence>
<evidence type="ECO:0000313" key="5">
    <source>
        <dbReference type="Proteomes" id="UP001595871"/>
    </source>
</evidence>
<dbReference type="EMBL" id="JBHSCF010000018">
    <property type="protein sequence ID" value="MFC4187082.1"/>
    <property type="molecule type" value="Genomic_DNA"/>
</dbReference>
<keyword evidence="2" id="KW-1133">Transmembrane helix</keyword>
<keyword evidence="5" id="KW-1185">Reference proteome</keyword>
<dbReference type="InterPro" id="IPR028087">
    <property type="entry name" value="Tad_N"/>
</dbReference>
<dbReference type="RefSeq" id="WP_200697644.1">
    <property type="nucleotide sequence ID" value="NZ_BAAAYA010000012.1"/>
</dbReference>
<evidence type="ECO:0000256" key="1">
    <source>
        <dbReference type="SAM" id="MobiDB-lite"/>
    </source>
</evidence>
<feature type="domain" description="Putative Flp pilus-assembly TadG-like N-terminal" evidence="3">
    <location>
        <begin position="10"/>
        <end position="56"/>
    </location>
</feature>
<accession>A0ABV8N4N4</accession>
<feature type="compositionally biased region" description="Acidic residues" evidence="1">
    <location>
        <begin position="159"/>
        <end position="172"/>
    </location>
</feature>
<gene>
    <name evidence="4" type="ORF">ACFO3R_11955</name>
</gene>
<feature type="region of interest" description="Disordered" evidence="1">
    <location>
        <begin position="155"/>
        <end position="179"/>
    </location>
</feature>
<keyword evidence="2" id="KW-0812">Transmembrane</keyword>
<name>A0ABV8N4N4_9ACTN</name>
<feature type="transmembrane region" description="Helical" evidence="2">
    <location>
        <begin position="12"/>
        <end position="33"/>
    </location>
</feature>
<sequence>MSSRTHRESGQAAPLYITAVAGLLFLALIFFAFGEADVKRNGAQSAADAAAIAAAQESRDQLGDDLRSNLLDGDYLRDLFGGNYLGTFNGCAQASRFAQRNDADEVACVMLNGRWGFRVDVESKKPMSMNVVPGTAGKRAEATAVAVVEPRCTFRPAEESGDPPSDDSDNETIAEKVSPGKLVCETREDWTIDPERLDLMPEMADLFTVRLAED</sequence>
<dbReference type="Proteomes" id="UP001595871">
    <property type="component" value="Unassembled WGS sequence"/>
</dbReference>
<comment type="caution">
    <text evidence="4">The sequence shown here is derived from an EMBL/GenBank/DDBJ whole genome shotgun (WGS) entry which is preliminary data.</text>
</comment>